<comment type="cofactor">
    <cofactor evidence="5">
        <name>Mg(2+)</name>
        <dbReference type="ChEBI" id="CHEBI:18420"/>
    </cofactor>
</comment>
<organism evidence="7 8">
    <name type="scientific">Gloeobacter morelensis MG652769</name>
    <dbReference type="NCBI Taxonomy" id="2781736"/>
    <lineage>
        <taxon>Bacteria</taxon>
        <taxon>Bacillati</taxon>
        <taxon>Cyanobacteriota</taxon>
        <taxon>Cyanophyceae</taxon>
        <taxon>Gloeobacterales</taxon>
        <taxon>Gloeobacteraceae</taxon>
        <taxon>Gloeobacter</taxon>
        <taxon>Gloeobacter morelensis</taxon>
    </lineage>
</organism>
<evidence type="ECO:0000313" key="8">
    <source>
        <dbReference type="Proteomes" id="UP001054846"/>
    </source>
</evidence>
<feature type="binding site" evidence="5">
    <location>
        <position position="6"/>
    </location>
    <ligand>
        <name>Mg(2+)</name>
        <dbReference type="ChEBI" id="CHEBI:18420"/>
    </ligand>
</feature>
<keyword evidence="3 5" id="KW-0479">Metal-binding</keyword>
<dbReference type="SUPFAM" id="SSF88723">
    <property type="entry name" value="PIN domain-like"/>
    <property type="match status" value="1"/>
</dbReference>
<accession>A0ABY3PPZ8</accession>
<keyword evidence="1 5" id="KW-1277">Toxin-antitoxin system</keyword>
<comment type="function">
    <text evidence="5">Toxic component of a toxin-antitoxin (TA) system. An RNase.</text>
</comment>
<dbReference type="Proteomes" id="UP001054846">
    <property type="component" value="Chromosome"/>
</dbReference>
<comment type="similarity">
    <text evidence="5">Belongs to the PINc/VapC protein family.</text>
</comment>
<sequence length="148" mass="15949">MILFFDTSALVAATIATEAHHDWCRENLERCMAGPDRGCLCTHTIAEYYAVLTGKSVPRIAPPQAVNAVANLLGCLDAVPLCCEDYRRAIRWMADLGLQGGSVYDALIACAALKMEADALLTLNPRHFVRLGESIRPLVYAPAGSGNS</sequence>
<reference evidence="7 8" key="1">
    <citation type="journal article" date="2021" name="Genome Biol. Evol.">
        <title>Complete Genome Sequencing of a Novel Gloeobacter Species from a Waterfall Cave in Mexico.</title>
        <authorList>
            <person name="Saw J.H."/>
            <person name="Cardona T."/>
            <person name="Montejano G."/>
        </authorList>
    </citation>
    <scope>NUCLEOTIDE SEQUENCE [LARGE SCALE GENOMIC DNA]</scope>
    <source>
        <strain evidence="7">MG652769</strain>
    </source>
</reference>
<keyword evidence="5" id="KW-0800">Toxin</keyword>
<protein>
    <recommendedName>
        <fullName evidence="5">Ribonuclease VapC</fullName>
        <shortName evidence="5">RNase VapC</shortName>
        <ecNumber evidence="5">3.1.-.-</ecNumber>
    </recommendedName>
    <alternativeName>
        <fullName evidence="5">Toxin VapC</fullName>
    </alternativeName>
</protein>
<gene>
    <name evidence="5" type="primary">vapC</name>
    <name evidence="7" type="ORF">ISF26_05520</name>
</gene>
<dbReference type="Gene3D" id="3.40.50.1010">
    <property type="entry name" value="5'-nuclease"/>
    <property type="match status" value="1"/>
</dbReference>
<dbReference type="InterPro" id="IPR029060">
    <property type="entry name" value="PIN-like_dom_sf"/>
</dbReference>
<dbReference type="EMBL" id="CP063845">
    <property type="protein sequence ID" value="UFP95695.1"/>
    <property type="molecule type" value="Genomic_DNA"/>
</dbReference>
<evidence type="ECO:0000256" key="4">
    <source>
        <dbReference type="ARBA" id="ARBA00022801"/>
    </source>
</evidence>
<keyword evidence="2 5" id="KW-0540">Nuclease</keyword>
<name>A0ABY3PPZ8_9CYAN</name>
<evidence type="ECO:0000256" key="2">
    <source>
        <dbReference type="ARBA" id="ARBA00022722"/>
    </source>
</evidence>
<feature type="domain" description="PIN" evidence="6">
    <location>
        <begin position="4"/>
        <end position="131"/>
    </location>
</feature>
<dbReference type="InterPro" id="IPR002716">
    <property type="entry name" value="PIN_dom"/>
</dbReference>
<evidence type="ECO:0000259" key="6">
    <source>
        <dbReference type="Pfam" id="PF01850"/>
    </source>
</evidence>
<proteinExistence type="inferred from homology"/>
<dbReference type="EC" id="3.1.-.-" evidence="5"/>
<keyword evidence="4 5" id="KW-0378">Hydrolase</keyword>
<evidence type="ECO:0000256" key="1">
    <source>
        <dbReference type="ARBA" id="ARBA00022649"/>
    </source>
</evidence>
<evidence type="ECO:0000256" key="3">
    <source>
        <dbReference type="ARBA" id="ARBA00022723"/>
    </source>
</evidence>
<feature type="binding site" evidence="5">
    <location>
        <position position="105"/>
    </location>
    <ligand>
        <name>Mg(2+)</name>
        <dbReference type="ChEBI" id="CHEBI:18420"/>
    </ligand>
</feature>
<evidence type="ECO:0000313" key="7">
    <source>
        <dbReference type="EMBL" id="UFP95695.1"/>
    </source>
</evidence>
<keyword evidence="5" id="KW-0460">Magnesium</keyword>
<keyword evidence="8" id="KW-1185">Reference proteome</keyword>
<dbReference type="RefSeq" id="WP_256997536.1">
    <property type="nucleotide sequence ID" value="NZ_CP063845.1"/>
</dbReference>
<evidence type="ECO:0000256" key="5">
    <source>
        <dbReference type="HAMAP-Rule" id="MF_00265"/>
    </source>
</evidence>
<dbReference type="Pfam" id="PF01850">
    <property type="entry name" value="PIN"/>
    <property type="match status" value="1"/>
</dbReference>
<dbReference type="HAMAP" id="MF_00265">
    <property type="entry name" value="VapC_Nob1"/>
    <property type="match status" value="1"/>
</dbReference>
<dbReference type="InterPro" id="IPR022907">
    <property type="entry name" value="VapC_family"/>
</dbReference>